<feature type="compositionally biased region" description="Polar residues" evidence="1">
    <location>
        <begin position="21"/>
        <end position="30"/>
    </location>
</feature>
<evidence type="ECO:0000313" key="2">
    <source>
        <dbReference type="EMBL" id="QNE37928.1"/>
    </source>
</evidence>
<feature type="compositionally biased region" description="Low complexity" evidence="1">
    <location>
        <begin position="60"/>
        <end position="76"/>
    </location>
</feature>
<dbReference type="EMBL" id="CP043642">
    <property type="protein sequence ID" value="QNE37928.1"/>
    <property type="molecule type" value="Genomic_DNA"/>
</dbReference>
<keyword evidence="2" id="KW-0614">Plasmid</keyword>
<dbReference type="RefSeq" id="WP_185279120.1">
    <property type="nucleotide sequence ID" value="NZ_CP043642.1"/>
</dbReference>
<organism evidence="2 3">
    <name type="scientific">Leifsonia shinshuensis</name>
    <dbReference type="NCBI Taxonomy" id="150026"/>
    <lineage>
        <taxon>Bacteria</taxon>
        <taxon>Bacillati</taxon>
        <taxon>Actinomycetota</taxon>
        <taxon>Actinomycetes</taxon>
        <taxon>Micrococcales</taxon>
        <taxon>Microbacteriaceae</taxon>
        <taxon>Leifsonia</taxon>
    </lineage>
</organism>
<feature type="region of interest" description="Disordered" evidence="1">
    <location>
        <begin position="1"/>
        <end position="76"/>
    </location>
</feature>
<reference evidence="3" key="1">
    <citation type="submission" date="2019-09" db="EMBL/GenBank/DDBJ databases">
        <title>Antimicrobial potential of Antarctic Bacteria.</title>
        <authorList>
            <person name="Benaud N."/>
            <person name="Edwards R.J."/>
            <person name="Ferrari B.C."/>
        </authorList>
    </citation>
    <scope>NUCLEOTIDE SEQUENCE [LARGE SCALE GENOMIC DNA]</scope>
    <source>
        <strain evidence="3">INR9</strain>
        <plasmid evidence="3">unnamed1</plasmid>
    </source>
</reference>
<gene>
    <name evidence="2" type="ORF">F1C12_21840</name>
</gene>
<dbReference type="KEGG" id="lse:F1C12_21840"/>
<evidence type="ECO:0000256" key="1">
    <source>
        <dbReference type="SAM" id="MobiDB-lite"/>
    </source>
</evidence>
<dbReference type="Proteomes" id="UP000515511">
    <property type="component" value="Plasmid unnamed1"/>
</dbReference>
<name>A0A7G6YHG3_9MICO</name>
<dbReference type="AlphaFoldDB" id="A0A7G6YHG3"/>
<sequence>MSRKDLSTLLDKINTDDVEPLQQQGDSSPASDPVVAPQALAAPDAETPLVKSASPRKRQPAQAKKAAEPAAAAAPAAVVPAPAGGEPLYLRFVRKETRLREEQYETLTEYARKLNRAKAPGAGERITENTLIRIAIDLLIPHLNELNGNDEAQLRDSVTNRV</sequence>
<proteinExistence type="predicted"/>
<geneLocation type="plasmid" evidence="2 3">
    <name>unnamed1</name>
</geneLocation>
<protein>
    <submittedName>
        <fullName evidence="2">Uncharacterized protein</fullName>
    </submittedName>
</protein>
<evidence type="ECO:0000313" key="3">
    <source>
        <dbReference type="Proteomes" id="UP000515511"/>
    </source>
</evidence>
<accession>A0A7G6YHG3</accession>